<evidence type="ECO:0000256" key="1">
    <source>
        <dbReference type="ARBA" id="ARBA00009771"/>
    </source>
</evidence>
<evidence type="ECO:0000313" key="9">
    <source>
        <dbReference type="EMBL" id="GFM33953.1"/>
    </source>
</evidence>
<dbReference type="RefSeq" id="WP_174405595.1">
    <property type="nucleotide sequence ID" value="NZ_BLVO01000013.1"/>
</dbReference>
<reference evidence="9 10" key="1">
    <citation type="submission" date="2020-05" db="EMBL/GenBank/DDBJ databases">
        <title>Draft genome sequence of Desulfovibrio sp. strain HN2T.</title>
        <authorList>
            <person name="Ueno A."/>
            <person name="Tamazawa S."/>
            <person name="Tamamura S."/>
            <person name="Murakami T."/>
            <person name="Kiyama T."/>
            <person name="Inomata H."/>
            <person name="Amano Y."/>
            <person name="Miyakawa K."/>
            <person name="Tamaki H."/>
            <person name="Naganuma T."/>
            <person name="Kaneko K."/>
        </authorList>
    </citation>
    <scope>NUCLEOTIDE SEQUENCE [LARGE SCALE GENOMIC DNA]</scope>
    <source>
        <strain evidence="9 10">HN2</strain>
    </source>
</reference>
<dbReference type="Pfam" id="PF00004">
    <property type="entry name" value="AAA"/>
    <property type="match status" value="1"/>
</dbReference>
<comment type="function">
    <text evidence="5">ATPase subunit of a proteasome-like degradation complex; this subunit has chaperone activity. The binding of ATP and its subsequent hydrolysis by HslU are essential for unfolding of protein substrates subsequently hydrolyzed by HslV. HslU recognizes the N-terminal part of its protein substrates and unfolds these before they are guided to HslV for hydrolysis.</text>
</comment>
<dbReference type="InterPro" id="IPR050052">
    <property type="entry name" value="ATP-dep_Clp_protease_ClpX"/>
</dbReference>
<keyword evidence="9" id="KW-0378">Hydrolase</keyword>
<protein>
    <recommendedName>
        <fullName evidence="5">ATP-dependent protease ATPase subunit HslU</fullName>
    </recommendedName>
    <alternativeName>
        <fullName evidence="5">Unfoldase HslU</fullName>
    </alternativeName>
</protein>
<evidence type="ECO:0000256" key="4">
    <source>
        <dbReference type="ARBA" id="ARBA00023186"/>
    </source>
</evidence>
<comment type="caution">
    <text evidence="9">The sequence shown here is derived from an EMBL/GenBank/DDBJ whole genome shotgun (WGS) entry which is preliminary data.</text>
</comment>
<dbReference type="HAMAP" id="MF_00249">
    <property type="entry name" value="HslU"/>
    <property type="match status" value="1"/>
</dbReference>
<dbReference type="InterPro" id="IPR019489">
    <property type="entry name" value="Clp_ATPase_C"/>
</dbReference>
<feature type="domain" description="AAA+ ATPase" evidence="7">
    <location>
        <begin position="49"/>
        <end position="342"/>
    </location>
</feature>
<keyword evidence="10" id="KW-1185">Reference proteome</keyword>
<dbReference type="SMART" id="SM01086">
    <property type="entry name" value="ClpB_D2-small"/>
    <property type="match status" value="1"/>
</dbReference>
<feature type="binding site" evidence="5">
    <location>
        <position position="265"/>
    </location>
    <ligand>
        <name>ATP</name>
        <dbReference type="ChEBI" id="CHEBI:30616"/>
    </ligand>
</feature>
<feature type="region of interest" description="Disordered" evidence="6">
    <location>
        <begin position="142"/>
        <end position="164"/>
    </location>
</feature>
<keyword evidence="4 5" id="KW-0143">Chaperone</keyword>
<feature type="binding site" evidence="5">
    <location>
        <position position="331"/>
    </location>
    <ligand>
        <name>ATP</name>
        <dbReference type="ChEBI" id="CHEBI:30616"/>
    </ligand>
</feature>
<keyword evidence="2 5" id="KW-0547">Nucleotide-binding</keyword>
<dbReference type="InterPro" id="IPR003959">
    <property type="entry name" value="ATPase_AAA_core"/>
</dbReference>
<dbReference type="EMBL" id="BLVO01000013">
    <property type="protein sequence ID" value="GFM33953.1"/>
    <property type="molecule type" value="Genomic_DNA"/>
</dbReference>
<dbReference type="Proteomes" id="UP000503840">
    <property type="component" value="Unassembled WGS sequence"/>
</dbReference>
<proteinExistence type="inferred from homology"/>
<dbReference type="InterPro" id="IPR003593">
    <property type="entry name" value="AAA+_ATPase"/>
</dbReference>
<evidence type="ECO:0000256" key="6">
    <source>
        <dbReference type="SAM" id="MobiDB-lite"/>
    </source>
</evidence>
<dbReference type="SUPFAM" id="SSF52540">
    <property type="entry name" value="P-loop containing nucleoside triphosphate hydrolases"/>
    <property type="match status" value="1"/>
</dbReference>
<comment type="similarity">
    <text evidence="1 5">Belongs to the ClpX chaperone family. HslU subfamily.</text>
</comment>
<keyword evidence="3 5" id="KW-0067">ATP-binding</keyword>
<dbReference type="GO" id="GO:0043335">
    <property type="term" value="P:protein unfolding"/>
    <property type="evidence" value="ECO:0007669"/>
    <property type="project" value="UniProtKB-UniRule"/>
</dbReference>
<evidence type="ECO:0000256" key="3">
    <source>
        <dbReference type="ARBA" id="ARBA00022840"/>
    </source>
</evidence>
<dbReference type="GO" id="GO:0008233">
    <property type="term" value="F:peptidase activity"/>
    <property type="evidence" value="ECO:0007669"/>
    <property type="project" value="UniProtKB-KW"/>
</dbReference>
<sequence>MSSLTPREIVSELDKYIIGQKDAKRMVAVAMRNRWRRQQIEPGLRDEIAPKNIIMMGPTGVGKTEIARRLAKLSGSPFVKVEATKFTEVGYVGRDVESMVRDLMELGIALIREEETERVRTKAEANAEESLLDLLLPGSRLSSPPMTSFDAPTPSPAPAGDSTRDKMRQMFRQGKLDDREVEMEVEMQSGPHLEVMTIPGMEEIGSQFKDVFSKAFPAKRKKRRMRVGDAFALLIEQEAARLIDPDKVAELARERVEQTGIIFIDEIDKIASSEHGGKSADISRDGVQRDLLPIVEGSVVNTKYGMVRTDHILFIGAGAFHYAKPSDLIPELQGRFPLRTELSALGKEEFLRILKEPRNALTIQYKALLATEGVSIDFTEDGLEEIAAFAEMTNQETENIGARRLYTIMERILAEISFEAPDRSGDSLVIDRDFVQQQLADVREDRDLSRYIL</sequence>
<dbReference type="GO" id="GO:0016887">
    <property type="term" value="F:ATP hydrolysis activity"/>
    <property type="evidence" value="ECO:0007669"/>
    <property type="project" value="InterPro"/>
</dbReference>
<feature type="binding site" evidence="5">
    <location>
        <begin position="60"/>
        <end position="65"/>
    </location>
    <ligand>
        <name>ATP</name>
        <dbReference type="ChEBI" id="CHEBI:30616"/>
    </ligand>
</feature>
<comment type="subunit">
    <text evidence="5">A double ring-shaped homohexamer of HslV is capped on each side by a ring-shaped HslU homohexamer. The assembly of the HslU/HslV complex is dependent on binding of ATP.</text>
</comment>
<dbReference type="CDD" id="cd19498">
    <property type="entry name" value="RecA-like_HslU"/>
    <property type="match status" value="1"/>
</dbReference>
<evidence type="ECO:0000256" key="2">
    <source>
        <dbReference type="ARBA" id="ARBA00022741"/>
    </source>
</evidence>
<keyword evidence="9" id="KW-0645">Protease</keyword>
<dbReference type="InterPro" id="IPR027417">
    <property type="entry name" value="P-loop_NTPase"/>
</dbReference>
<feature type="binding site" evidence="5">
    <location>
        <position position="18"/>
    </location>
    <ligand>
        <name>ATP</name>
        <dbReference type="ChEBI" id="CHEBI:30616"/>
    </ligand>
</feature>
<name>A0A7J0BJJ0_9BACT</name>
<dbReference type="SMART" id="SM00382">
    <property type="entry name" value="AAA"/>
    <property type="match status" value="1"/>
</dbReference>
<dbReference type="GO" id="GO:0005524">
    <property type="term" value="F:ATP binding"/>
    <property type="evidence" value="ECO:0007669"/>
    <property type="project" value="UniProtKB-UniRule"/>
</dbReference>
<evidence type="ECO:0000313" key="10">
    <source>
        <dbReference type="Proteomes" id="UP000503840"/>
    </source>
</evidence>
<organism evidence="9 10">
    <name type="scientific">Desulfovibrio subterraneus</name>
    <dbReference type="NCBI Taxonomy" id="2718620"/>
    <lineage>
        <taxon>Bacteria</taxon>
        <taxon>Pseudomonadati</taxon>
        <taxon>Thermodesulfobacteriota</taxon>
        <taxon>Desulfovibrionia</taxon>
        <taxon>Desulfovibrionales</taxon>
        <taxon>Desulfovibrionaceae</taxon>
        <taxon>Desulfovibrio</taxon>
    </lineage>
</organism>
<dbReference type="NCBIfam" id="NF003544">
    <property type="entry name" value="PRK05201.1"/>
    <property type="match status" value="1"/>
</dbReference>
<evidence type="ECO:0000259" key="7">
    <source>
        <dbReference type="SMART" id="SM00382"/>
    </source>
</evidence>
<dbReference type="Pfam" id="PF07724">
    <property type="entry name" value="AAA_2"/>
    <property type="match status" value="1"/>
</dbReference>
<accession>A0A7J0BJJ0</accession>
<dbReference type="PANTHER" id="PTHR48102">
    <property type="entry name" value="ATP-DEPENDENT CLP PROTEASE ATP-BINDING SUBUNIT CLPX-LIKE, MITOCHONDRIAL-RELATED"/>
    <property type="match status" value="1"/>
</dbReference>
<dbReference type="AlphaFoldDB" id="A0A7J0BJJ0"/>
<feature type="domain" description="Clp ATPase C-terminal" evidence="8">
    <location>
        <begin position="345"/>
        <end position="436"/>
    </location>
</feature>
<dbReference type="NCBIfam" id="TIGR00390">
    <property type="entry name" value="hslU"/>
    <property type="match status" value="1"/>
</dbReference>
<dbReference type="FunFam" id="3.40.50.300:FF:000220">
    <property type="entry name" value="ATP-dependent protease ATPase subunit HslU"/>
    <property type="match status" value="1"/>
</dbReference>
<dbReference type="Gene3D" id="1.10.8.60">
    <property type="match status" value="1"/>
</dbReference>
<keyword evidence="5" id="KW-0963">Cytoplasm</keyword>
<dbReference type="PANTHER" id="PTHR48102:SF3">
    <property type="entry name" value="ATP-DEPENDENT PROTEASE ATPASE SUBUNIT HSLU"/>
    <property type="match status" value="1"/>
</dbReference>
<evidence type="ECO:0000256" key="5">
    <source>
        <dbReference type="HAMAP-Rule" id="MF_00249"/>
    </source>
</evidence>
<dbReference type="Gene3D" id="3.40.50.300">
    <property type="entry name" value="P-loop containing nucleotide triphosphate hydrolases"/>
    <property type="match status" value="2"/>
</dbReference>
<evidence type="ECO:0000259" key="8">
    <source>
        <dbReference type="SMART" id="SM01086"/>
    </source>
</evidence>
<dbReference type="GO" id="GO:0009376">
    <property type="term" value="C:HslUV protease complex"/>
    <property type="evidence" value="ECO:0007669"/>
    <property type="project" value="UniProtKB-UniRule"/>
</dbReference>
<gene>
    <name evidence="5 9" type="primary">hslU</name>
    <name evidence="9" type="ORF">DSM101010T_23180</name>
</gene>
<dbReference type="GO" id="GO:0036402">
    <property type="term" value="F:proteasome-activating activity"/>
    <property type="evidence" value="ECO:0007669"/>
    <property type="project" value="UniProtKB-UniRule"/>
</dbReference>
<feature type="binding site" evidence="5">
    <location>
        <position position="403"/>
    </location>
    <ligand>
        <name>ATP</name>
        <dbReference type="ChEBI" id="CHEBI:30616"/>
    </ligand>
</feature>
<comment type="subcellular location">
    <subcellularLocation>
        <location evidence="5">Cytoplasm</location>
    </subcellularLocation>
</comment>
<dbReference type="InterPro" id="IPR004491">
    <property type="entry name" value="HslU"/>
</dbReference>